<dbReference type="InterPro" id="IPR041243">
    <property type="entry name" value="STI1/HOP_DP"/>
</dbReference>
<proteinExistence type="inferred from homology"/>
<sequence length="374" mass="41805">MSIPINKEQLSPMKEFIQLCMKNPELLHTPDLAFVREFIEFFGGKIPKEKSEAHGHDDESSKSHDEQEQMEEESEDSDIELDMTGVVAPDNDPPQKMGNLSLQPTEEEIAEAQSKRSEAVSAFSEKDYEKALALYTEAITLNPQATLLYAKRGQIYLLLSKPNACIRDCDRAIDLNPDSAAAHKFRGRAHQLLGNWEEAATDLRLACQFDFDEQADEWLREVTPNARKIEEHKRKKERRALEKKEKSYQKAQRQAREAAKAREANSRPSQTDDGPGKTGMGDFYQYLNDPEVLAAFQDPEVSAAFLDISSNPANILKYQKNQKVMDLINKVASKFGGASGFAGMTDQMPSGFFGGTDAPPKPSAPRSDDDVGLD</sequence>
<dbReference type="Gene3D" id="1.25.40.10">
    <property type="entry name" value="Tetratricopeptide repeat domain"/>
    <property type="match status" value="1"/>
</dbReference>
<dbReference type="GO" id="GO:1902494">
    <property type="term" value="C:catalytic complex"/>
    <property type="evidence" value="ECO:0007669"/>
    <property type="project" value="UniProtKB-ARBA"/>
</dbReference>
<evidence type="ECO:0000256" key="5">
    <source>
        <dbReference type="ARBA" id="ARBA00064040"/>
    </source>
</evidence>
<dbReference type="PROSITE" id="PS50005">
    <property type="entry name" value="TPR"/>
    <property type="match status" value="2"/>
</dbReference>
<dbReference type="PANTHER" id="PTHR45883">
    <property type="entry name" value="HSC70-INTERACTING PROTEIN"/>
    <property type="match status" value="1"/>
</dbReference>
<dbReference type="GO" id="GO:0046983">
    <property type="term" value="F:protein dimerization activity"/>
    <property type="evidence" value="ECO:0007669"/>
    <property type="project" value="InterPro"/>
</dbReference>
<keyword evidence="2" id="KW-0677">Repeat</keyword>
<name>A0A0C9QCD4_9HYME</name>
<feature type="compositionally biased region" description="Acidic residues" evidence="7">
    <location>
        <begin position="68"/>
        <end position="80"/>
    </location>
</feature>
<dbReference type="Gene3D" id="6.10.250.3420">
    <property type="match status" value="1"/>
</dbReference>
<evidence type="ECO:0000256" key="3">
    <source>
        <dbReference type="ARBA" id="ARBA00022803"/>
    </source>
</evidence>
<dbReference type="SMART" id="SM00727">
    <property type="entry name" value="STI1"/>
    <property type="match status" value="1"/>
</dbReference>
<dbReference type="InterPro" id="IPR006636">
    <property type="entry name" value="STI1_HS-bd"/>
</dbReference>
<dbReference type="GO" id="GO:0030544">
    <property type="term" value="F:Hsp70 protein binding"/>
    <property type="evidence" value="ECO:0007669"/>
    <property type="project" value="TreeGrafter"/>
</dbReference>
<dbReference type="InterPro" id="IPR011990">
    <property type="entry name" value="TPR-like_helical_dom_sf"/>
</dbReference>
<dbReference type="FunFam" id="6.10.250.3420:FF:000001">
    <property type="entry name" value="Hsc70-interacting protein-like protein"/>
    <property type="match status" value="1"/>
</dbReference>
<dbReference type="AlphaFoldDB" id="A0A0C9QCD4"/>
<dbReference type="InterPro" id="IPR019734">
    <property type="entry name" value="TPR_rpt"/>
</dbReference>
<dbReference type="GO" id="GO:0005634">
    <property type="term" value="C:nucleus"/>
    <property type="evidence" value="ECO:0007669"/>
    <property type="project" value="UniProtKB-ARBA"/>
</dbReference>
<evidence type="ECO:0000256" key="7">
    <source>
        <dbReference type="SAM" id="MobiDB-lite"/>
    </source>
</evidence>
<dbReference type="Gene3D" id="1.10.260.100">
    <property type="match status" value="1"/>
</dbReference>
<feature type="repeat" description="TPR" evidence="6">
    <location>
        <begin position="112"/>
        <end position="145"/>
    </location>
</feature>
<feature type="region of interest" description="Disordered" evidence="7">
    <location>
        <begin position="230"/>
        <end position="283"/>
    </location>
</feature>
<evidence type="ECO:0000256" key="2">
    <source>
        <dbReference type="ARBA" id="ARBA00022737"/>
    </source>
</evidence>
<organism evidence="9">
    <name type="scientific">Fopius arisanus</name>
    <dbReference type="NCBI Taxonomy" id="64838"/>
    <lineage>
        <taxon>Eukaryota</taxon>
        <taxon>Metazoa</taxon>
        <taxon>Ecdysozoa</taxon>
        <taxon>Arthropoda</taxon>
        <taxon>Hexapoda</taxon>
        <taxon>Insecta</taxon>
        <taxon>Pterygota</taxon>
        <taxon>Neoptera</taxon>
        <taxon>Endopterygota</taxon>
        <taxon>Hymenoptera</taxon>
        <taxon>Apocrita</taxon>
        <taxon>Ichneumonoidea</taxon>
        <taxon>Braconidae</taxon>
        <taxon>Opiinae</taxon>
        <taxon>Fopius</taxon>
    </lineage>
</organism>
<dbReference type="SMART" id="SM00028">
    <property type="entry name" value="TPR"/>
    <property type="match status" value="3"/>
</dbReference>
<feature type="region of interest" description="Disordered" evidence="7">
    <location>
        <begin position="49"/>
        <end position="80"/>
    </location>
</feature>
<dbReference type="SUPFAM" id="SSF48452">
    <property type="entry name" value="TPR-like"/>
    <property type="match status" value="1"/>
</dbReference>
<reference evidence="9" key="1">
    <citation type="submission" date="2015-01" db="EMBL/GenBank/DDBJ databases">
        <title>Transcriptome Assembly of Fopius arisanus.</title>
        <authorList>
            <person name="Geib S."/>
        </authorList>
    </citation>
    <scope>NUCLEOTIDE SEQUENCE</scope>
</reference>
<dbReference type="PANTHER" id="PTHR45883:SF2">
    <property type="entry name" value="HSC70-INTERACTING PROTEIN"/>
    <property type="match status" value="1"/>
</dbReference>
<feature type="compositionally biased region" description="Basic and acidic residues" evidence="7">
    <location>
        <begin position="239"/>
        <end position="265"/>
    </location>
</feature>
<protein>
    <submittedName>
        <fullName evidence="9">ST13 protein</fullName>
    </submittedName>
</protein>
<dbReference type="Pfam" id="PF18253">
    <property type="entry name" value="HipN"/>
    <property type="match status" value="1"/>
</dbReference>
<feature type="region of interest" description="Disordered" evidence="7">
    <location>
        <begin position="349"/>
        <end position="374"/>
    </location>
</feature>
<comment type="similarity">
    <text evidence="1">Belongs to the FAM10 family.</text>
</comment>
<comment type="subunit">
    <text evidence="5">Homotetramer. Interacts with Hsc70 as well as DNAJ homologs and Hsp90.</text>
</comment>
<dbReference type="Pfam" id="PF17830">
    <property type="entry name" value="STI1-HOP_DP"/>
    <property type="match status" value="1"/>
</dbReference>
<evidence type="ECO:0000259" key="8">
    <source>
        <dbReference type="SMART" id="SM00727"/>
    </source>
</evidence>
<evidence type="ECO:0000256" key="4">
    <source>
        <dbReference type="ARBA" id="ARBA00037033"/>
    </source>
</evidence>
<evidence type="ECO:0000256" key="6">
    <source>
        <dbReference type="PROSITE-ProRule" id="PRU00339"/>
    </source>
</evidence>
<gene>
    <name evidence="9" type="primary">ST13</name>
    <name evidence="9" type="ORF">g.41735</name>
</gene>
<accession>A0A0C9QCD4</accession>
<feature type="compositionally biased region" description="Basic and acidic residues" evidence="7">
    <location>
        <begin position="49"/>
        <end position="67"/>
    </location>
</feature>
<dbReference type="EMBL" id="GBYB01012113">
    <property type="protein sequence ID" value="JAG81880.1"/>
    <property type="molecule type" value="Transcribed_RNA"/>
</dbReference>
<evidence type="ECO:0000313" key="9">
    <source>
        <dbReference type="EMBL" id="JAG81880.1"/>
    </source>
</evidence>
<keyword evidence="3 6" id="KW-0802">TPR repeat</keyword>
<dbReference type="Pfam" id="PF13181">
    <property type="entry name" value="TPR_8"/>
    <property type="match status" value="2"/>
</dbReference>
<dbReference type="FunFam" id="1.25.40.10:FF:000112">
    <property type="entry name" value="FAM10 family protein"/>
    <property type="match status" value="1"/>
</dbReference>
<feature type="domain" description="STI1" evidence="8">
    <location>
        <begin position="289"/>
        <end position="328"/>
    </location>
</feature>
<comment type="function">
    <text evidence="4">One HIP oligomer binds the ATPase domains of at least two HSC70 molecules dependent on activation of the HSC70 ATPase by HSP40. Stabilizes the ADP state of HSC70 that has a high affinity for substrate protein. Through its own chaperone activity, it may contribute to the interaction of HSC70 with various target proteins.</text>
</comment>
<evidence type="ECO:0000256" key="1">
    <source>
        <dbReference type="ARBA" id="ARBA00009015"/>
    </source>
</evidence>
<feature type="repeat" description="TPR" evidence="6">
    <location>
        <begin position="146"/>
        <end position="179"/>
    </location>
</feature>
<dbReference type="InterPro" id="IPR034649">
    <property type="entry name" value="Hip_N"/>
</dbReference>
<dbReference type="CDD" id="cd14438">
    <property type="entry name" value="Hip_N"/>
    <property type="match status" value="1"/>
</dbReference>